<dbReference type="RefSeq" id="WP_089673269.1">
    <property type="nucleotide sequence ID" value="NZ_CP024845.1"/>
</dbReference>
<keyword evidence="3" id="KW-0597">Phosphoprotein</keyword>
<evidence type="ECO:0000256" key="6">
    <source>
        <dbReference type="ARBA" id="ARBA00022683"/>
    </source>
</evidence>
<proteinExistence type="predicted"/>
<keyword evidence="2" id="KW-0813">Transport</keyword>
<dbReference type="GO" id="GO:0005737">
    <property type="term" value="C:cytoplasm"/>
    <property type="evidence" value="ECO:0007669"/>
    <property type="project" value="UniProtKB-SubCell"/>
</dbReference>
<dbReference type="GO" id="GO:0009401">
    <property type="term" value="P:phosphoenolpyruvate-dependent sugar phosphotransferase system"/>
    <property type="evidence" value="ECO:0007669"/>
    <property type="project" value="UniProtKB-KW"/>
</dbReference>
<dbReference type="FunFam" id="3.40.930.10:FF:000009">
    <property type="entry name" value="PTS system, fructose specific IIABC component"/>
    <property type="match status" value="1"/>
</dbReference>
<dbReference type="KEGG" id="hae:halTADL_3289"/>
<dbReference type="InterPro" id="IPR051541">
    <property type="entry name" value="PTS_SugarTrans_NitroReg"/>
</dbReference>
<dbReference type="InterPro" id="IPR002178">
    <property type="entry name" value="PTS_EIIA_type-2_dom"/>
</dbReference>
<dbReference type="STRING" id="1073996.SAMN05444271_1242"/>
<dbReference type="Proteomes" id="UP000198888">
    <property type="component" value="Unassembled WGS sequence"/>
</dbReference>
<evidence type="ECO:0000313" key="8">
    <source>
        <dbReference type="EMBL" id="SEJ13531.1"/>
    </source>
</evidence>
<dbReference type="EMBL" id="FNYR01000024">
    <property type="protein sequence ID" value="SEJ13531.1"/>
    <property type="molecule type" value="Genomic_DNA"/>
</dbReference>
<reference evidence="8 9" key="1">
    <citation type="submission" date="2016-10" db="EMBL/GenBank/DDBJ databases">
        <authorList>
            <person name="de Groot N.N."/>
        </authorList>
    </citation>
    <scope>NUCLEOTIDE SEQUENCE [LARGE SCALE GENOMIC DNA]</scope>
    <source>
        <strain evidence="8 9">DSM 22187</strain>
    </source>
</reference>
<accession>A0A1H6W916</accession>
<evidence type="ECO:0000256" key="2">
    <source>
        <dbReference type="ARBA" id="ARBA00022448"/>
    </source>
</evidence>
<sequence length="154" mass="16780">MTNPTQRPLIPDLIDLTNEPETKQEAIEALLDLAVDAGRVNDREQALADLQAREEEATTGVGMGIGIPHAKSEAVISPTIAFMRAPDGIDFDAMDDEPATLLFMLLVPESSGDEHLQMLSSLSRSLMHEETRTALLEADSVDRVESIILEAVEQ</sequence>
<comment type="subcellular location">
    <subcellularLocation>
        <location evidence="1">Cytoplasm</location>
    </subcellularLocation>
</comment>
<dbReference type="PANTHER" id="PTHR47738">
    <property type="entry name" value="PTS SYSTEM FRUCTOSE-LIKE EIIA COMPONENT-RELATED"/>
    <property type="match status" value="1"/>
</dbReference>
<dbReference type="Gene3D" id="3.40.930.10">
    <property type="entry name" value="Mannitol-specific EII, Chain A"/>
    <property type="match status" value="1"/>
</dbReference>
<evidence type="ECO:0000256" key="3">
    <source>
        <dbReference type="ARBA" id="ARBA00022553"/>
    </source>
</evidence>
<dbReference type="PROSITE" id="PS51094">
    <property type="entry name" value="PTS_EIIA_TYPE_2"/>
    <property type="match status" value="1"/>
</dbReference>
<organism evidence="8 9">
    <name type="scientific">Halohasta litchfieldiae</name>
    <dbReference type="NCBI Taxonomy" id="1073996"/>
    <lineage>
        <taxon>Archaea</taxon>
        <taxon>Methanobacteriati</taxon>
        <taxon>Methanobacteriota</taxon>
        <taxon>Stenosarchaea group</taxon>
        <taxon>Halobacteria</taxon>
        <taxon>Halobacteriales</taxon>
        <taxon>Haloferacaceae</taxon>
        <taxon>Halohasta</taxon>
    </lineage>
</organism>
<dbReference type="InterPro" id="IPR004715">
    <property type="entry name" value="PTS_IIA_fruc"/>
</dbReference>
<dbReference type="InterPro" id="IPR016152">
    <property type="entry name" value="PTrfase/Anion_transptr"/>
</dbReference>
<dbReference type="CDD" id="cd00211">
    <property type="entry name" value="PTS_IIA_fru"/>
    <property type="match status" value="1"/>
</dbReference>
<dbReference type="Pfam" id="PF00359">
    <property type="entry name" value="PTS_EIIA_2"/>
    <property type="match status" value="1"/>
</dbReference>
<dbReference type="GeneID" id="35004055"/>
<dbReference type="AlphaFoldDB" id="A0A1H6W916"/>
<accession>A0A2H4Q6J7</accession>
<dbReference type="SUPFAM" id="SSF55804">
    <property type="entry name" value="Phoshotransferase/anion transport protein"/>
    <property type="match status" value="1"/>
</dbReference>
<dbReference type="GO" id="GO:0016020">
    <property type="term" value="C:membrane"/>
    <property type="evidence" value="ECO:0007669"/>
    <property type="project" value="InterPro"/>
</dbReference>
<evidence type="ECO:0000256" key="1">
    <source>
        <dbReference type="ARBA" id="ARBA00004496"/>
    </source>
</evidence>
<evidence type="ECO:0000256" key="5">
    <source>
        <dbReference type="ARBA" id="ARBA00022679"/>
    </source>
</evidence>
<feature type="domain" description="PTS EIIA type-2" evidence="7">
    <location>
        <begin position="7"/>
        <end position="151"/>
    </location>
</feature>
<name>A0A1H6W916_9EURY</name>
<keyword evidence="5" id="KW-0808">Transferase</keyword>
<evidence type="ECO:0000313" key="9">
    <source>
        <dbReference type="Proteomes" id="UP000198888"/>
    </source>
</evidence>
<protein>
    <submittedName>
        <fullName evidence="8">PTS system D-fructose-specific IIA component (F1P-forming), Frc family</fullName>
    </submittedName>
</protein>
<dbReference type="PANTHER" id="PTHR47738:SF2">
    <property type="entry name" value="PTS SYSTEM FRUCTOSE-LIKE EIIA COMPONENT"/>
    <property type="match status" value="1"/>
</dbReference>
<dbReference type="GO" id="GO:0008982">
    <property type="term" value="F:protein-N(PI)-phosphohistidine-sugar phosphotransferase activity"/>
    <property type="evidence" value="ECO:0007669"/>
    <property type="project" value="InterPro"/>
</dbReference>
<evidence type="ECO:0000259" key="7">
    <source>
        <dbReference type="PROSITE" id="PS51094"/>
    </source>
</evidence>
<keyword evidence="6" id="KW-0598">Phosphotransferase system</keyword>
<dbReference type="NCBIfam" id="TIGR00848">
    <property type="entry name" value="fruA"/>
    <property type="match status" value="1"/>
</dbReference>
<gene>
    <name evidence="8" type="ORF">SAMN05444271_1242</name>
</gene>
<keyword evidence="9" id="KW-1185">Reference proteome</keyword>
<keyword evidence="4" id="KW-0762">Sugar transport</keyword>
<evidence type="ECO:0000256" key="4">
    <source>
        <dbReference type="ARBA" id="ARBA00022597"/>
    </source>
</evidence>